<sequence length="132" mass="15434">MRDSFKKRQILFSLQLLIGSAILYLLHIYLINALFSAKTFIIPLWNIYVFHIISVLVVYTTINFRFSNGKTQVFNPFILLMILKMILSIVFLLPLFLSDTTEKIGDTLNFFVPYFIYLAFEVYGIAQFLMAK</sequence>
<keyword evidence="3" id="KW-1185">Reference proteome</keyword>
<feature type="transmembrane region" description="Helical" evidence="1">
    <location>
        <begin position="110"/>
        <end position="131"/>
    </location>
</feature>
<dbReference type="RefSeq" id="WP_377767537.1">
    <property type="nucleotide sequence ID" value="NZ_JBHULB010000017.1"/>
</dbReference>
<protein>
    <submittedName>
        <fullName evidence="2">Uncharacterized protein</fullName>
    </submittedName>
</protein>
<name>A0ABW5MXU7_9FLAO</name>
<reference evidence="3" key="1">
    <citation type="journal article" date="2019" name="Int. J. Syst. Evol. Microbiol.">
        <title>The Global Catalogue of Microorganisms (GCM) 10K type strain sequencing project: providing services to taxonomists for standard genome sequencing and annotation.</title>
        <authorList>
            <consortium name="The Broad Institute Genomics Platform"/>
            <consortium name="The Broad Institute Genome Sequencing Center for Infectious Disease"/>
            <person name="Wu L."/>
            <person name="Ma J."/>
        </authorList>
    </citation>
    <scope>NUCLEOTIDE SEQUENCE [LARGE SCALE GENOMIC DNA]</scope>
    <source>
        <strain evidence="3">KCTC 52368</strain>
    </source>
</reference>
<evidence type="ECO:0000256" key="1">
    <source>
        <dbReference type="SAM" id="Phobius"/>
    </source>
</evidence>
<keyword evidence="1" id="KW-0812">Transmembrane</keyword>
<dbReference type="EMBL" id="JBHULB010000017">
    <property type="protein sequence ID" value="MFD2587995.1"/>
    <property type="molecule type" value="Genomic_DNA"/>
</dbReference>
<organism evidence="2 3">
    <name type="scientific">Croceitalea marina</name>
    <dbReference type="NCBI Taxonomy" id="1775166"/>
    <lineage>
        <taxon>Bacteria</taxon>
        <taxon>Pseudomonadati</taxon>
        <taxon>Bacteroidota</taxon>
        <taxon>Flavobacteriia</taxon>
        <taxon>Flavobacteriales</taxon>
        <taxon>Flavobacteriaceae</taxon>
        <taxon>Croceitalea</taxon>
    </lineage>
</organism>
<evidence type="ECO:0000313" key="2">
    <source>
        <dbReference type="EMBL" id="MFD2587995.1"/>
    </source>
</evidence>
<comment type="caution">
    <text evidence="2">The sequence shown here is derived from an EMBL/GenBank/DDBJ whole genome shotgun (WGS) entry which is preliminary data.</text>
</comment>
<gene>
    <name evidence="2" type="ORF">ACFSQJ_13700</name>
</gene>
<evidence type="ECO:0000313" key="3">
    <source>
        <dbReference type="Proteomes" id="UP001597526"/>
    </source>
</evidence>
<feature type="transmembrane region" description="Helical" evidence="1">
    <location>
        <begin position="74"/>
        <end position="98"/>
    </location>
</feature>
<keyword evidence="1" id="KW-0472">Membrane</keyword>
<feature type="transmembrane region" description="Helical" evidence="1">
    <location>
        <begin position="41"/>
        <end position="62"/>
    </location>
</feature>
<dbReference type="Proteomes" id="UP001597526">
    <property type="component" value="Unassembled WGS sequence"/>
</dbReference>
<proteinExistence type="predicted"/>
<keyword evidence="1" id="KW-1133">Transmembrane helix</keyword>
<accession>A0ABW5MXU7</accession>
<feature type="transmembrane region" description="Helical" evidence="1">
    <location>
        <begin position="12"/>
        <end position="35"/>
    </location>
</feature>